<reference evidence="5" key="1">
    <citation type="journal article" date="2007" name="Int. J. Syst. Evol. Microbiol.">
        <title>Luteimonas composti sp. nov., a moderately thermophilic bacterium isolated from food waste.</title>
        <authorList>
            <person name="Young C.C."/>
            <person name="Kampfer P."/>
            <person name="Chen W.M."/>
            <person name="Yen W.S."/>
            <person name="Arun A.B."/>
            <person name="Lai W.A."/>
            <person name="Shen F.T."/>
            <person name="Rekha P.D."/>
            <person name="Lin K.Y."/>
            <person name="Chou J.H."/>
        </authorList>
    </citation>
    <scope>NUCLEOTIDE SEQUENCE</scope>
    <source>
        <strain evidence="5">CC-YY355</strain>
    </source>
</reference>
<protein>
    <submittedName>
        <fullName evidence="5">Type III secretion system cytoplasmic ring protein SctQ</fullName>
    </submittedName>
</protein>
<name>A0ABT6MQV5_9GAMM</name>
<comment type="caution">
    <text evidence="5">The sequence shown here is derived from an EMBL/GenBank/DDBJ whole genome shotgun (WGS) entry which is preliminary data.</text>
</comment>
<dbReference type="EMBL" id="JARYGX010000017">
    <property type="protein sequence ID" value="MDH7453000.1"/>
    <property type="molecule type" value="Genomic_DNA"/>
</dbReference>
<dbReference type="Pfam" id="PF01052">
    <property type="entry name" value="FliMN_C"/>
    <property type="match status" value="1"/>
</dbReference>
<dbReference type="PANTHER" id="PTHR30034:SF6">
    <property type="entry name" value="YOP PROTEINS TRANSLOCATION PROTEIN Q"/>
    <property type="match status" value="1"/>
</dbReference>
<evidence type="ECO:0000256" key="3">
    <source>
        <dbReference type="SAM" id="MobiDB-lite"/>
    </source>
</evidence>
<keyword evidence="2" id="KW-0843">Virulence</keyword>
<dbReference type="PANTHER" id="PTHR30034">
    <property type="entry name" value="FLAGELLAR MOTOR SWITCH PROTEIN FLIM"/>
    <property type="match status" value="1"/>
</dbReference>
<dbReference type="RefSeq" id="WP_280942212.1">
    <property type="nucleotide sequence ID" value="NZ_JARYGX010000017.1"/>
</dbReference>
<evidence type="ECO:0000259" key="4">
    <source>
        <dbReference type="Pfam" id="PF01052"/>
    </source>
</evidence>
<comment type="similarity">
    <text evidence="1">Belongs to the FliN/MopA/SpaO family.</text>
</comment>
<dbReference type="PRINTS" id="PR01339">
    <property type="entry name" value="TYPE3OMOPROT"/>
</dbReference>
<sequence>MRPLRGLVPALSPAQAASLRSFFVAPQAWSLGNGGLLQFVPGRPAPPEQTVELDAEGTRIGLALMAPAHGDGPHWSDYTGRSRVLAWSLAYEAQLMRLSEAFGVVLTPLADEAAPPPDDASLLWLDFIVDEDAPEGSLSRMPALQGALRVPCAWVERLLERADPPDAVGAPLQGWRDLGVPLRLQWPIAPLPWNDWRALAPGDVLVAGRRSQPPQAEARARGLAWPLDPVPGGWRISGPPRHQQTTQDTSPMNDLSMAGDAGESPDADALARRLPVEVSFELARTELRVGELSSLQPGYVFPLAGALEGANVTIRANGQAVGQGELVAVGDTLGVRLLGWS</sequence>
<dbReference type="InterPro" id="IPR013385">
    <property type="entry name" value="T3SS_SpaO/YscQ/SpaO"/>
</dbReference>
<accession>A0ABT6MQV5</accession>
<evidence type="ECO:0000256" key="1">
    <source>
        <dbReference type="ARBA" id="ARBA00009226"/>
    </source>
</evidence>
<evidence type="ECO:0000313" key="6">
    <source>
        <dbReference type="Proteomes" id="UP001160550"/>
    </source>
</evidence>
<dbReference type="InterPro" id="IPR036429">
    <property type="entry name" value="SpoA-like_sf"/>
</dbReference>
<keyword evidence="6" id="KW-1185">Reference proteome</keyword>
<feature type="compositionally biased region" description="Polar residues" evidence="3">
    <location>
        <begin position="242"/>
        <end position="253"/>
    </location>
</feature>
<dbReference type="NCBIfam" id="TIGR02551">
    <property type="entry name" value="SpaO_YscQ"/>
    <property type="match status" value="1"/>
</dbReference>
<dbReference type="InterPro" id="IPR001543">
    <property type="entry name" value="FliN-like_C"/>
</dbReference>
<reference evidence="5" key="2">
    <citation type="submission" date="2023-04" db="EMBL/GenBank/DDBJ databases">
        <authorList>
            <person name="Sun J.-Q."/>
        </authorList>
    </citation>
    <scope>NUCLEOTIDE SEQUENCE</scope>
    <source>
        <strain evidence="5">CC-YY355</strain>
    </source>
</reference>
<feature type="domain" description="Flagellar motor switch protein FliN-like C-terminal" evidence="4">
    <location>
        <begin position="273"/>
        <end position="339"/>
    </location>
</feature>
<dbReference type="Proteomes" id="UP001160550">
    <property type="component" value="Unassembled WGS sequence"/>
</dbReference>
<feature type="region of interest" description="Disordered" evidence="3">
    <location>
        <begin position="236"/>
        <end position="266"/>
    </location>
</feature>
<evidence type="ECO:0000313" key="5">
    <source>
        <dbReference type="EMBL" id="MDH7453000.1"/>
    </source>
</evidence>
<dbReference type="InterPro" id="IPR003283">
    <property type="entry name" value="T3SS_OMP_SpaO"/>
</dbReference>
<gene>
    <name evidence="5" type="primary">sctQ</name>
    <name evidence="5" type="ORF">QF205_07905</name>
</gene>
<organism evidence="5 6">
    <name type="scientific">Luteimonas composti</name>
    <dbReference type="NCBI Taxonomy" id="398257"/>
    <lineage>
        <taxon>Bacteria</taxon>
        <taxon>Pseudomonadati</taxon>
        <taxon>Pseudomonadota</taxon>
        <taxon>Gammaproteobacteria</taxon>
        <taxon>Lysobacterales</taxon>
        <taxon>Lysobacteraceae</taxon>
        <taxon>Luteimonas</taxon>
    </lineage>
</organism>
<evidence type="ECO:0000256" key="2">
    <source>
        <dbReference type="ARBA" id="ARBA00023026"/>
    </source>
</evidence>
<proteinExistence type="inferred from homology"/>
<dbReference type="SUPFAM" id="SSF101801">
    <property type="entry name" value="Surface presentation of antigens (SPOA)"/>
    <property type="match status" value="1"/>
</dbReference>
<dbReference type="Gene3D" id="2.30.330.10">
    <property type="entry name" value="SpoA-like"/>
    <property type="match status" value="1"/>
</dbReference>